<dbReference type="RefSeq" id="WP_247395619.1">
    <property type="nucleotide sequence ID" value="NZ_JAKNRV010000002.1"/>
</dbReference>
<comment type="caution">
    <text evidence="1">The sequence shown here is derived from an EMBL/GenBank/DDBJ whole genome shotgun (WGS) entry which is preliminary data.</text>
</comment>
<evidence type="ECO:0000313" key="1">
    <source>
        <dbReference type="EMBL" id="MCK1782913.1"/>
    </source>
</evidence>
<gene>
    <name evidence="1" type="ORF">L9Z73_00585</name>
</gene>
<proteinExistence type="predicted"/>
<protein>
    <submittedName>
        <fullName evidence="1">Uncharacterized protein</fullName>
    </submittedName>
</protein>
<accession>A0ABT0EB25</accession>
<evidence type="ECO:0000313" key="2">
    <source>
        <dbReference type="Proteomes" id="UP001317085"/>
    </source>
</evidence>
<dbReference type="EMBL" id="JAKNRV010000002">
    <property type="protein sequence ID" value="MCK1782913.1"/>
    <property type="molecule type" value="Genomic_DNA"/>
</dbReference>
<name>A0ABT0EB25_9PSED</name>
<keyword evidence="2" id="KW-1185">Reference proteome</keyword>
<dbReference type="Proteomes" id="UP001317085">
    <property type="component" value="Unassembled WGS sequence"/>
</dbReference>
<reference evidence="1 2" key="1">
    <citation type="submission" date="2022-02" db="EMBL/GenBank/DDBJ databases">
        <title>Comparative genomics of the first Antarctic Pseudomonas spp. capable of biotransforming 2,4,6-Trinitrotoluene.</title>
        <authorList>
            <person name="Cabrera M.A."/>
            <person name="Marquez S.L."/>
            <person name="Perez-Donoso J.M."/>
        </authorList>
    </citation>
    <scope>NUCLEOTIDE SEQUENCE [LARGE SCALE GENOMIC DNA]</scope>
    <source>
        <strain evidence="1 2">TNT11</strain>
    </source>
</reference>
<sequence>MPTLPQVIDTDLSFDKMAAISKAVALGYRASQEIIRGNAVLGTNAMAASGHIKRACVDHFLSAVPASAPESGITARIESNRNGSSKHIVLRSGRLIITAHNVNSSRTKMLKSSLYNKVLSSPNMDLFSQIYDESENEIVCGQLLHGSKSSLEFMSLVIPDANCKMSLYTRQIPLPKLEEVREEKIEDNLDNLFEQLTKEFEKSKKAR</sequence>
<organism evidence="1 2">
    <name type="scientific">Pseudomonas emilianonis</name>
    <dbReference type="NCBI Taxonomy" id="2915812"/>
    <lineage>
        <taxon>Bacteria</taxon>
        <taxon>Pseudomonadati</taxon>
        <taxon>Pseudomonadota</taxon>
        <taxon>Gammaproteobacteria</taxon>
        <taxon>Pseudomonadales</taxon>
        <taxon>Pseudomonadaceae</taxon>
        <taxon>Pseudomonas</taxon>
    </lineage>
</organism>